<dbReference type="EMBL" id="JANAVB010029817">
    <property type="protein sequence ID" value="KAJ6814238.1"/>
    <property type="molecule type" value="Genomic_DNA"/>
</dbReference>
<dbReference type="SUPFAM" id="SSF110942">
    <property type="entry name" value="HSP90 C-terminal domain"/>
    <property type="match status" value="1"/>
</dbReference>
<evidence type="ECO:0000313" key="6">
    <source>
        <dbReference type="Proteomes" id="UP001140949"/>
    </source>
</evidence>
<comment type="similarity">
    <text evidence="1">Belongs to the heat shock protein 90 family.</text>
</comment>
<reference evidence="5" key="2">
    <citation type="submission" date="2023-04" db="EMBL/GenBank/DDBJ databases">
        <authorList>
            <person name="Bruccoleri R.E."/>
            <person name="Oakeley E.J."/>
            <person name="Faust A.-M."/>
            <person name="Dessus-Babus S."/>
            <person name="Altorfer M."/>
            <person name="Burckhardt D."/>
            <person name="Oertli M."/>
            <person name="Naumann U."/>
            <person name="Petersen F."/>
            <person name="Wong J."/>
        </authorList>
    </citation>
    <scope>NUCLEOTIDE SEQUENCE</scope>
    <source>
        <strain evidence="5">GSM-AAB239-AS_SAM_17_03QT</strain>
        <tissue evidence="5">Leaf</tissue>
    </source>
</reference>
<feature type="region of interest" description="Disordered" evidence="4">
    <location>
        <begin position="119"/>
        <end position="162"/>
    </location>
</feature>
<sequence length="878" mass="98588">MHHSPRPMMVTGAAGQGRIKMVSKLVDPELEAKEDHNSSFCGSRHRSPGDRAASPHEQKHRSIEGKFLQHKILDRMIDKLDRMNDKMDRVLEEMARSRREPEISSISMGFSSVSVPYPPDPYGYSSPPQQYETPSYSPRPPPSPPDYSQPTPPPPDYYGYPQTPLSQPYQYLQLQYQYSQQQYPMPSPPTVPDYGYPLVMTTPFLAQYAAQFSLSTWNYQQDTAHSPLSIHSLLYSQCQYQSDLLRPYSELEVLNEMPVKEEARESLNCEVLVFDEMNEKDSKTSDDALVTTTVVELIDVVVIGSTTSECLSVENEVAEKTNVESVTPTDERSVQLENEATYVWEDTASVSTEKGVGSKDGALCEYPKELVKEVTRPIDGEQSELRYESDGTTDQSEPKPFNSSQLDEPISTRFVCKDAKLKTIDCELQIEVSVQIVATDKGVADHVEGKVVVSYHVADFSCCLVTGEYDWTANTERIMKAQVLRDSNMADYMTSKKTMEVNPENSIMDELRKRVDAVKNDKSVKDLVVLLFETVLLTFGFNLDDPNTFGNWMLKWGLSIDEDDTPKELFVVDSSDMSASLEKKLELIEFMAFSTRYKVYVLQSQTADRIWDPGSNKMALQVVCGTGLKFSRDHVCPVDELSFDFGSSWLSGSPESLTSLEVPNFANINLDVNFDALERLVARCKSLKVLKVNKNVSLEQLQILLVRVPQFAEIGTGTGSFIKDHMVSVLYSACSHFSFLNLGYAPMQSTEPAKFLSHGPLLRRLWVLDKVEEKGLKAMGFSCPLLEELQIFPANPFDDEVLDGEDNGVTEIGFVAISEVCPNFHYVLYFCRHVKNATCEKIKNLAKAKELDSCLILLINGAWAATKESTRRGSLGAL</sequence>
<reference evidence="5" key="1">
    <citation type="journal article" date="2023" name="GigaByte">
        <title>Genome assembly of the bearded iris, Iris pallida Lam.</title>
        <authorList>
            <person name="Bruccoleri R.E."/>
            <person name="Oakeley E.J."/>
            <person name="Faust A.M.E."/>
            <person name="Altorfer M."/>
            <person name="Dessus-Babus S."/>
            <person name="Burckhardt D."/>
            <person name="Oertli M."/>
            <person name="Naumann U."/>
            <person name="Petersen F."/>
            <person name="Wong J."/>
        </authorList>
    </citation>
    <scope>NUCLEOTIDE SEQUENCE</scope>
    <source>
        <strain evidence="5">GSM-AAB239-AS_SAM_17_03QT</strain>
    </source>
</reference>
<keyword evidence="6" id="KW-1185">Reference proteome</keyword>
<evidence type="ECO:0000256" key="4">
    <source>
        <dbReference type="SAM" id="MobiDB-lite"/>
    </source>
</evidence>
<dbReference type="GO" id="GO:0005524">
    <property type="term" value="F:ATP binding"/>
    <property type="evidence" value="ECO:0007669"/>
    <property type="project" value="InterPro"/>
</dbReference>
<gene>
    <name evidence="5" type="ORF">M6B38_140575</name>
</gene>
<feature type="region of interest" description="Disordered" evidence="4">
    <location>
        <begin position="375"/>
        <end position="406"/>
    </location>
</feature>
<dbReference type="Gene3D" id="1.20.120.790">
    <property type="entry name" value="Heat shock protein 90, C-terminal domain"/>
    <property type="match status" value="1"/>
</dbReference>
<dbReference type="GO" id="GO:0051082">
    <property type="term" value="F:unfolded protein binding"/>
    <property type="evidence" value="ECO:0007669"/>
    <property type="project" value="InterPro"/>
</dbReference>
<dbReference type="GO" id="GO:0140662">
    <property type="term" value="F:ATP-dependent protein folding chaperone"/>
    <property type="evidence" value="ECO:0007669"/>
    <property type="project" value="InterPro"/>
</dbReference>
<dbReference type="AlphaFoldDB" id="A0AAX6FDI8"/>
<evidence type="ECO:0000256" key="2">
    <source>
        <dbReference type="ARBA" id="ARBA00023186"/>
    </source>
</evidence>
<comment type="caution">
    <text evidence="5">The sequence shown here is derived from an EMBL/GenBank/DDBJ whole genome shotgun (WGS) entry which is preliminary data.</text>
</comment>
<feature type="compositionally biased region" description="Basic and acidic residues" evidence="4">
    <location>
        <begin position="47"/>
        <end position="64"/>
    </location>
</feature>
<feature type="compositionally biased region" description="Basic and acidic residues" evidence="4">
    <location>
        <begin position="375"/>
        <end position="389"/>
    </location>
</feature>
<protein>
    <submittedName>
        <fullName evidence="5">Protein AUXIN SIGNALING F-BOX 3-like</fullName>
    </submittedName>
</protein>
<evidence type="ECO:0000313" key="5">
    <source>
        <dbReference type="EMBL" id="KAJ6814238.1"/>
    </source>
</evidence>
<dbReference type="GO" id="GO:0016887">
    <property type="term" value="F:ATP hydrolysis activity"/>
    <property type="evidence" value="ECO:0007669"/>
    <property type="project" value="InterPro"/>
</dbReference>
<accession>A0AAX6FDI8</accession>
<evidence type="ECO:0000256" key="3">
    <source>
        <dbReference type="SAM" id="Coils"/>
    </source>
</evidence>
<feature type="compositionally biased region" description="Low complexity" evidence="4">
    <location>
        <begin position="122"/>
        <end position="136"/>
    </location>
</feature>
<feature type="compositionally biased region" description="Pro residues" evidence="4">
    <location>
        <begin position="137"/>
        <end position="156"/>
    </location>
</feature>
<dbReference type="Pfam" id="PF00183">
    <property type="entry name" value="HSP90"/>
    <property type="match status" value="1"/>
</dbReference>
<dbReference type="SUPFAM" id="SSF52047">
    <property type="entry name" value="RNI-like"/>
    <property type="match status" value="1"/>
</dbReference>
<feature type="coiled-coil region" evidence="3">
    <location>
        <begin position="73"/>
        <end position="100"/>
    </location>
</feature>
<dbReference type="InterPro" id="IPR001404">
    <property type="entry name" value="Hsp90_fam"/>
</dbReference>
<name>A0AAX6FDI8_IRIPA</name>
<evidence type="ECO:0000256" key="1">
    <source>
        <dbReference type="ARBA" id="ARBA00008239"/>
    </source>
</evidence>
<dbReference type="InterPro" id="IPR037196">
    <property type="entry name" value="HSP90_C"/>
</dbReference>
<keyword evidence="3" id="KW-0175">Coiled coil</keyword>
<dbReference type="PANTHER" id="PTHR11528">
    <property type="entry name" value="HEAT SHOCK PROTEIN 90 FAMILY MEMBER"/>
    <property type="match status" value="1"/>
</dbReference>
<proteinExistence type="inferred from homology"/>
<dbReference type="Gene3D" id="3.80.10.10">
    <property type="entry name" value="Ribonuclease Inhibitor"/>
    <property type="match status" value="1"/>
</dbReference>
<dbReference type="Proteomes" id="UP001140949">
    <property type="component" value="Unassembled WGS sequence"/>
</dbReference>
<feature type="compositionally biased region" description="Polar residues" evidence="4">
    <location>
        <begin position="390"/>
        <end position="406"/>
    </location>
</feature>
<keyword evidence="2" id="KW-0143">Chaperone</keyword>
<feature type="region of interest" description="Disordered" evidence="4">
    <location>
        <begin position="29"/>
        <end position="66"/>
    </location>
</feature>
<dbReference type="InterPro" id="IPR032675">
    <property type="entry name" value="LRR_dom_sf"/>
</dbReference>
<organism evidence="5 6">
    <name type="scientific">Iris pallida</name>
    <name type="common">Sweet iris</name>
    <dbReference type="NCBI Taxonomy" id="29817"/>
    <lineage>
        <taxon>Eukaryota</taxon>
        <taxon>Viridiplantae</taxon>
        <taxon>Streptophyta</taxon>
        <taxon>Embryophyta</taxon>
        <taxon>Tracheophyta</taxon>
        <taxon>Spermatophyta</taxon>
        <taxon>Magnoliopsida</taxon>
        <taxon>Liliopsida</taxon>
        <taxon>Asparagales</taxon>
        <taxon>Iridaceae</taxon>
        <taxon>Iridoideae</taxon>
        <taxon>Irideae</taxon>
        <taxon>Iris</taxon>
    </lineage>
</organism>